<evidence type="ECO:0000313" key="2">
    <source>
        <dbReference type="EMBL" id="KAL0203140.1"/>
    </source>
</evidence>
<dbReference type="AlphaFoldDB" id="A0ABD0RYE0"/>
<feature type="non-terminal residue" evidence="2">
    <location>
        <position position="109"/>
    </location>
</feature>
<feature type="non-terminal residue" evidence="2">
    <location>
        <position position="1"/>
    </location>
</feature>
<reference evidence="2 3" key="1">
    <citation type="submission" date="2024-05" db="EMBL/GenBank/DDBJ databases">
        <title>Genome sequencing and assembly of Indian major carp, Cirrhinus mrigala (Hamilton, 1822).</title>
        <authorList>
            <person name="Mohindra V."/>
            <person name="Chowdhury L.M."/>
            <person name="Lal K."/>
            <person name="Jena J.K."/>
        </authorList>
    </citation>
    <scope>NUCLEOTIDE SEQUENCE [LARGE SCALE GENOMIC DNA]</scope>
    <source>
        <strain evidence="2">CM1030</strain>
        <tissue evidence="2">Blood</tissue>
    </source>
</reference>
<protein>
    <submittedName>
        <fullName evidence="2">Uncharacterized protein</fullName>
    </submittedName>
</protein>
<feature type="chain" id="PRO_5044745401" evidence="1">
    <location>
        <begin position="24"/>
        <end position="109"/>
    </location>
</feature>
<accession>A0ABD0RYE0</accession>
<evidence type="ECO:0000256" key="1">
    <source>
        <dbReference type="SAM" id="SignalP"/>
    </source>
</evidence>
<feature type="signal peptide" evidence="1">
    <location>
        <begin position="1"/>
        <end position="23"/>
    </location>
</feature>
<keyword evidence="1" id="KW-0732">Signal</keyword>
<dbReference type="Proteomes" id="UP001529510">
    <property type="component" value="Unassembled WGS sequence"/>
</dbReference>
<proteinExistence type="predicted"/>
<dbReference type="EMBL" id="JAMKFB020000001">
    <property type="protein sequence ID" value="KAL0203140.1"/>
    <property type="molecule type" value="Genomic_DNA"/>
</dbReference>
<evidence type="ECO:0000313" key="3">
    <source>
        <dbReference type="Proteomes" id="UP001529510"/>
    </source>
</evidence>
<keyword evidence="3" id="KW-1185">Reference proteome</keyword>
<sequence>YCRVNAFCTLLLVLFARVPVTKTVITCSGAVGNYCDKNGDGSTALFNSAGAEIVQPDCGATDNCKHAHSKMPPDDKWNTECVEAPKDPAPPQVRARRRLLATAPRGLRA</sequence>
<comment type="caution">
    <text evidence="2">The sequence shown here is derived from an EMBL/GenBank/DDBJ whole genome shotgun (WGS) entry which is preliminary data.</text>
</comment>
<name>A0ABD0RYE0_CIRMR</name>
<gene>
    <name evidence="2" type="ORF">M9458_001158</name>
</gene>
<organism evidence="2 3">
    <name type="scientific">Cirrhinus mrigala</name>
    <name type="common">Mrigala</name>
    <dbReference type="NCBI Taxonomy" id="683832"/>
    <lineage>
        <taxon>Eukaryota</taxon>
        <taxon>Metazoa</taxon>
        <taxon>Chordata</taxon>
        <taxon>Craniata</taxon>
        <taxon>Vertebrata</taxon>
        <taxon>Euteleostomi</taxon>
        <taxon>Actinopterygii</taxon>
        <taxon>Neopterygii</taxon>
        <taxon>Teleostei</taxon>
        <taxon>Ostariophysi</taxon>
        <taxon>Cypriniformes</taxon>
        <taxon>Cyprinidae</taxon>
        <taxon>Labeoninae</taxon>
        <taxon>Labeonini</taxon>
        <taxon>Cirrhinus</taxon>
    </lineage>
</organism>